<dbReference type="EC" id="6.3.1.2" evidence="3"/>
<evidence type="ECO:0000256" key="6">
    <source>
        <dbReference type="ARBA" id="ARBA00022741"/>
    </source>
</evidence>
<dbReference type="EMBL" id="JH816155">
    <property type="protein sequence ID" value="EKC23787.1"/>
    <property type="molecule type" value="Genomic_DNA"/>
</dbReference>
<feature type="domain" description="GS catalytic" evidence="9">
    <location>
        <begin position="457"/>
        <end position="731"/>
    </location>
</feature>
<dbReference type="PROSITE" id="PS51987">
    <property type="entry name" value="GS_CATALYTIC"/>
    <property type="match status" value="2"/>
</dbReference>
<dbReference type="InterPro" id="IPR008146">
    <property type="entry name" value="Gln_synth_cat_dom"/>
</dbReference>
<comment type="subcellular location">
    <subcellularLocation>
        <location evidence="1">Cytoplasm</location>
    </subcellularLocation>
</comment>
<evidence type="ECO:0000256" key="4">
    <source>
        <dbReference type="ARBA" id="ARBA00022490"/>
    </source>
</evidence>
<protein>
    <recommendedName>
        <fullName evidence="3">glutamine synthetase</fullName>
        <ecNumber evidence="3">6.3.1.2</ecNumber>
    </recommendedName>
</protein>
<dbReference type="GO" id="GO:0006542">
    <property type="term" value="P:glutamine biosynthetic process"/>
    <property type="evidence" value="ECO:0007669"/>
    <property type="project" value="InterPro"/>
</dbReference>
<keyword evidence="4" id="KW-0963">Cytoplasm</keyword>
<evidence type="ECO:0000259" key="9">
    <source>
        <dbReference type="PROSITE" id="PS51987"/>
    </source>
</evidence>
<dbReference type="GO" id="GO:0005737">
    <property type="term" value="C:cytoplasm"/>
    <property type="evidence" value="ECO:0007669"/>
    <property type="project" value="UniProtKB-SubCell"/>
</dbReference>
<dbReference type="AlphaFoldDB" id="K1PIH8"/>
<dbReference type="Gene3D" id="3.10.20.70">
    <property type="entry name" value="Glutamine synthetase, N-terminal domain"/>
    <property type="match status" value="1"/>
</dbReference>
<dbReference type="SMART" id="SM01230">
    <property type="entry name" value="Gln-synt_C"/>
    <property type="match status" value="2"/>
</dbReference>
<sequence>METNGKLQFVSTPDIPNSSKRVILEYVFADHTNYQFWNKVKVVDKEPKTVDGINTRVQCLETMERLKNDPKTGFRPKVPHDPWFGIEQEYIVTRSDNFPASYEPKDNDYSTLILYCSVGHVHDRNVALERDLSMKHLQACIYAGVNVCGCIRENGPSQWEYQVGPCPGVEIGDHLQMSRYILLRLGEQYGLRVTLKSVPVHGEAFFSGGHLNFSVRKMREKGGIKFIHHAINVLAKSDPIPLLKLYDQTLEHDNKERLSNTSGHWHPKQDEFVFEGDKKEFTTIRIPPLVEAEGRGYMEDRRPPSSVDPYAAAAGLVRACIFGDFLRPGNEQLKDLSVWNKDPSELIMETDGKLQLVSIPDIPNSSKRVILEYVFANHTNYQFWSKMKVVDREPKTVNDCPAWDSYMWNSIYQKDSEFIPMLTKPVAMFENPFLKSPHKLVLCDMWKTNDEPAGINTRVQCLETMERLKNDPKTGFRPKVPQDPWFGIEQEYIVTRRSDNFPASYEPKDNDYSTLILYCSVGHVHDRNVALERDLSMKHLQACIYAGVNVCGCMRENGPSQWEYQVGPCAGVEIGDHLQMSRYILLRLGEQYGLRVTLKSVPVHGEAFFSGGHLNFSVRKMREKGGIKFIHHAINVLAKSDPIPLLQLYDQTLEHDNTERLSNTSGHWHPKQDEFVFEGDKKEFTTIRIPPLVEAEGRGYMEDRRPPSSVDPYAAAAGLTKNACTTFNDIM</sequence>
<evidence type="ECO:0000256" key="2">
    <source>
        <dbReference type="ARBA" id="ARBA00009897"/>
    </source>
</evidence>
<proteinExistence type="inferred from homology"/>
<gene>
    <name evidence="10" type="ORF">CGI_10013950</name>
</gene>
<dbReference type="GO" id="GO:0004356">
    <property type="term" value="F:glutamine synthetase activity"/>
    <property type="evidence" value="ECO:0007669"/>
    <property type="project" value="UniProtKB-EC"/>
</dbReference>
<dbReference type="InParanoid" id="K1PIH8"/>
<evidence type="ECO:0000256" key="5">
    <source>
        <dbReference type="ARBA" id="ARBA00022598"/>
    </source>
</evidence>
<reference evidence="10" key="1">
    <citation type="journal article" date="2012" name="Nature">
        <title>The oyster genome reveals stress adaptation and complexity of shell formation.</title>
        <authorList>
            <person name="Zhang G."/>
            <person name="Fang X."/>
            <person name="Guo X."/>
            <person name="Li L."/>
            <person name="Luo R."/>
            <person name="Xu F."/>
            <person name="Yang P."/>
            <person name="Zhang L."/>
            <person name="Wang X."/>
            <person name="Qi H."/>
            <person name="Xiong Z."/>
            <person name="Que H."/>
            <person name="Xie Y."/>
            <person name="Holland P.W."/>
            <person name="Paps J."/>
            <person name="Zhu Y."/>
            <person name="Wu F."/>
            <person name="Chen Y."/>
            <person name="Wang J."/>
            <person name="Peng C."/>
            <person name="Meng J."/>
            <person name="Yang L."/>
            <person name="Liu J."/>
            <person name="Wen B."/>
            <person name="Zhang N."/>
            <person name="Huang Z."/>
            <person name="Zhu Q."/>
            <person name="Feng Y."/>
            <person name="Mount A."/>
            <person name="Hedgecock D."/>
            <person name="Xu Z."/>
            <person name="Liu Y."/>
            <person name="Domazet-Loso T."/>
            <person name="Du Y."/>
            <person name="Sun X."/>
            <person name="Zhang S."/>
            <person name="Liu B."/>
            <person name="Cheng P."/>
            <person name="Jiang X."/>
            <person name="Li J."/>
            <person name="Fan D."/>
            <person name="Wang W."/>
            <person name="Fu W."/>
            <person name="Wang T."/>
            <person name="Wang B."/>
            <person name="Zhang J."/>
            <person name="Peng Z."/>
            <person name="Li Y."/>
            <person name="Li N."/>
            <person name="Wang J."/>
            <person name="Chen M."/>
            <person name="He Y."/>
            <person name="Tan F."/>
            <person name="Song X."/>
            <person name="Zheng Q."/>
            <person name="Huang R."/>
            <person name="Yang H."/>
            <person name="Du X."/>
            <person name="Chen L."/>
            <person name="Yang M."/>
            <person name="Gaffney P.M."/>
            <person name="Wang S."/>
            <person name="Luo L."/>
            <person name="She Z."/>
            <person name="Ming Y."/>
            <person name="Huang W."/>
            <person name="Zhang S."/>
            <person name="Huang B."/>
            <person name="Zhang Y."/>
            <person name="Qu T."/>
            <person name="Ni P."/>
            <person name="Miao G."/>
            <person name="Wang J."/>
            <person name="Wang Q."/>
            <person name="Steinberg C.E."/>
            <person name="Wang H."/>
            <person name="Li N."/>
            <person name="Qian L."/>
            <person name="Zhang G."/>
            <person name="Li Y."/>
            <person name="Yang H."/>
            <person name="Liu X."/>
            <person name="Wang J."/>
            <person name="Yin Y."/>
            <person name="Wang J."/>
        </authorList>
    </citation>
    <scope>NUCLEOTIDE SEQUENCE [LARGE SCALE GENOMIC DNA]</scope>
    <source>
        <strain evidence="10">05x7-T-G4-1.051#20</strain>
    </source>
</reference>
<evidence type="ECO:0000256" key="1">
    <source>
        <dbReference type="ARBA" id="ARBA00004496"/>
    </source>
</evidence>
<feature type="domain" description="GS catalytic" evidence="9">
    <location>
        <begin position="55"/>
        <end position="431"/>
    </location>
</feature>
<dbReference type="InterPro" id="IPR036651">
    <property type="entry name" value="Gln_synt_N_sf"/>
</dbReference>
<evidence type="ECO:0000256" key="8">
    <source>
        <dbReference type="PROSITE-ProRule" id="PRU01331"/>
    </source>
</evidence>
<name>K1PIH8_MAGGI</name>
<dbReference type="InterPro" id="IPR050292">
    <property type="entry name" value="Glutamine_Synthetase"/>
</dbReference>
<evidence type="ECO:0000256" key="7">
    <source>
        <dbReference type="ARBA" id="ARBA00022840"/>
    </source>
</evidence>
<dbReference type="SUPFAM" id="SSF55931">
    <property type="entry name" value="Glutamine synthetase/guanido kinase"/>
    <property type="match status" value="2"/>
</dbReference>
<dbReference type="PANTHER" id="PTHR20852:SF57">
    <property type="entry name" value="GLUTAMINE SYNTHETASE 2 CYTOPLASMIC"/>
    <property type="match status" value="1"/>
</dbReference>
<keyword evidence="6" id="KW-0547">Nucleotide-binding</keyword>
<dbReference type="HOGENOM" id="CLU_379106_0_0_1"/>
<accession>K1PIH8</accession>
<keyword evidence="5" id="KW-0436">Ligase</keyword>
<evidence type="ECO:0000256" key="3">
    <source>
        <dbReference type="ARBA" id="ARBA00012937"/>
    </source>
</evidence>
<dbReference type="FunFam" id="3.30.590.10:FF:000011">
    <property type="entry name" value="Glutamine synthetase"/>
    <property type="match status" value="2"/>
</dbReference>
<comment type="similarity">
    <text evidence="2 8">Belongs to the glutamine synthetase family.</text>
</comment>
<evidence type="ECO:0000313" key="10">
    <source>
        <dbReference type="EMBL" id="EKC23787.1"/>
    </source>
</evidence>
<dbReference type="Gene3D" id="3.30.590.10">
    <property type="entry name" value="Glutamine synthetase/guanido kinase, catalytic domain"/>
    <property type="match status" value="2"/>
</dbReference>
<organism evidence="10">
    <name type="scientific">Magallana gigas</name>
    <name type="common">Pacific oyster</name>
    <name type="synonym">Crassostrea gigas</name>
    <dbReference type="NCBI Taxonomy" id="29159"/>
    <lineage>
        <taxon>Eukaryota</taxon>
        <taxon>Metazoa</taxon>
        <taxon>Spiralia</taxon>
        <taxon>Lophotrochozoa</taxon>
        <taxon>Mollusca</taxon>
        <taxon>Bivalvia</taxon>
        <taxon>Autobranchia</taxon>
        <taxon>Pteriomorphia</taxon>
        <taxon>Ostreida</taxon>
        <taxon>Ostreoidea</taxon>
        <taxon>Ostreidae</taxon>
        <taxon>Magallana</taxon>
    </lineage>
</organism>
<dbReference type="InterPro" id="IPR014746">
    <property type="entry name" value="Gln_synth/guanido_kin_cat_dom"/>
</dbReference>
<dbReference type="GO" id="GO:0005524">
    <property type="term" value="F:ATP binding"/>
    <property type="evidence" value="ECO:0007669"/>
    <property type="project" value="UniProtKB-KW"/>
</dbReference>
<keyword evidence="7" id="KW-0067">ATP-binding</keyword>
<dbReference type="PANTHER" id="PTHR20852">
    <property type="entry name" value="GLUTAMINE SYNTHETASE"/>
    <property type="match status" value="1"/>
</dbReference>